<keyword evidence="6" id="KW-1185">Reference proteome</keyword>
<dbReference type="GO" id="GO:0016787">
    <property type="term" value="F:hydrolase activity"/>
    <property type="evidence" value="ECO:0007669"/>
    <property type="project" value="UniProtKB-KW"/>
</dbReference>
<name>A0A1Y1VXF3_9FUNG</name>
<proteinExistence type="predicted"/>
<dbReference type="InterPro" id="IPR009034">
    <property type="entry name" value="Dockerin_dom_fun_sf"/>
</dbReference>
<dbReference type="AlphaFoldDB" id="A0A1Y1VXF3"/>
<evidence type="ECO:0000256" key="3">
    <source>
        <dbReference type="ARBA" id="ARBA00022801"/>
    </source>
</evidence>
<organism evidence="5 6">
    <name type="scientific">Anaeromyces robustus</name>
    <dbReference type="NCBI Taxonomy" id="1754192"/>
    <lineage>
        <taxon>Eukaryota</taxon>
        <taxon>Fungi</taxon>
        <taxon>Fungi incertae sedis</taxon>
        <taxon>Chytridiomycota</taxon>
        <taxon>Chytridiomycota incertae sedis</taxon>
        <taxon>Neocallimastigomycetes</taxon>
        <taxon>Neocallimastigales</taxon>
        <taxon>Neocallimastigaceae</taxon>
        <taxon>Anaeromyces</taxon>
    </lineage>
</organism>
<keyword evidence="2" id="KW-0677">Repeat</keyword>
<accession>A0A1Y1VXF3</accession>
<reference evidence="5 6" key="1">
    <citation type="submission" date="2016-08" db="EMBL/GenBank/DDBJ databases">
        <title>A Parts List for Fungal Cellulosomes Revealed by Comparative Genomics.</title>
        <authorList>
            <consortium name="DOE Joint Genome Institute"/>
            <person name="Haitjema C.H."/>
            <person name="Gilmore S.P."/>
            <person name="Henske J.K."/>
            <person name="Solomon K.V."/>
            <person name="De Groot R."/>
            <person name="Kuo A."/>
            <person name="Mondo S.J."/>
            <person name="Salamov A.A."/>
            <person name="Labutti K."/>
            <person name="Zhao Z."/>
            <person name="Chiniquy J."/>
            <person name="Barry K."/>
            <person name="Brewer H.M."/>
            <person name="Purvine S.O."/>
            <person name="Wright A.T."/>
            <person name="Boxma B."/>
            <person name="Van Alen T."/>
            <person name="Hackstein J.H."/>
            <person name="Baker S.E."/>
            <person name="Grigoriev I.V."/>
            <person name="O'Malley M.A."/>
        </authorList>
    </citation>
    <scope>NUCLEOTIDE SEQUENCE [LARGE SCALE GENOMIC DNA]</scope>
    <source>
        <strain evidence="5 6">S4</strain>
    </source>
</reference>
<gene>
    <name evidence="5" type="ORF">BCR32DRAFT_272678</name>
</gene>
<dbReference type="InterPro" id="IPR002883">
    <property type="entry name" value="CBM10/Dockerin_dom"/>
</dbReference>
<evidence type="ECO:0000313" key="6">
    <source>
        <dbReference type="Proteomes" id="UP000193944"/>
    </source>
</evidence>
<keyword evidence="1" id="KW-0732">Signal</keyword>
<comment type="caution">
    <text evidence="5">The sequence shown here is derived from an EMBL/GenBank/DDBJ whole genome shotgun (WGS) entry which is preliminary data.</text>
</comment>
<dbReference type="STRING" id="1754192.A0A1Y1VXF3"/>
<evidence type="ECO:0000313" key="5">
    <source>
        <dbReference type="EMBL" id="ORX65991.1"/>
    </source>
</evidence>
<evidence type="ECO:0000256" key="1">
    <source>
        <dbReference type="ARBA" id="ARBA00022729"/>
    </source>
</evidence>
<dbReference type="Gene3D" id="3.90.1220.10">
    <property type="entry name" value="Cellulose docking domain, dockering"/>
    <property type="match status" value="1"/>
</dbReference>
<evidence type="ECO:0000259" key="4">
    <source>
        <dbReference type="PROSITE" id="PS51763"/>
    </source>
</evidence>
<protein>
    <recommendedName>
        <fullName evidence="4">CBM10 domain-containing protein</fullName>
    </recommendedName>
</protein>
<sequence>MDWLGDWTIPGNSEDCYALSFGLPCCNNNEVVMVSEEYGNLGIIERTGSYCGIGFPEEKEEMFGDYPYCDGCDANYVDKDGRWNLVDKTWCKVKEKKCFDICEPINGYQCCKDSSTQVILTDDDGTWGIENNHWCHIKTIPVFNDISIIARSIYDSMPGANVGNKANFMFSHEKNIDFEEKYEIVTLILNEEPIDPISVIYYSDNFRFYSRNFSEFNDIKMIIRDKTTNQKYYKYFFTTILRVS</sequence>
<keyword evidence="3" id="KW-0378">Hydrolase</keyword>
<feature type="domain" description="CBM10" evidence="4">
    <location>
        <begin position="97"/>
        <end position="138"/>
    </location>
</feature>
<dbReference type="SUPFAM" id="SSF64571">
    <property type="entry name" value="Cellulose docking domain, dockering"/>
    <property type="match status" value="2"/>
</dbReference>
<dbReference type="Pfam" id="PF02013">
    <property type="entry name" value="CBM_10"/>
    <property type="match status" value="1"/>
</dbReference>
<evidence type="ECO:0000256" key="2">
    <source>
        <dbReference type="ARBA" id="ARBA00022737"/>
    </source>
</evidence>
<dbReference type="PROSITE" id="PS51763">
    <property type="entry name" value="CBM10"/>
    <property type="match status" value="1"/>
</dbReference>
<reference evidence="5 6" key="2">
    <citation type="submission" date="2016-08" db="EMBL/GenBank/DDBJ databases">
        <title>Pervasive Adenine N6-methylation of Active Genes in Fungi.</title>
        <authorList>
            <consortium name="DOE Joint Genome Institute"/>
            <person name="Mondo S.J."/>
            <person name="Dannebaum R.O."/>
            <person name="Kuo R.C."/>
            <person name="Labutti K."/>
            <person name="Haridas S."/>
            <person name="Kuo A."/>
            <person name="Salamov A."/>
            <person name="Ahrendt S.R."/>
            <person name="Lipzen A."/>
            <person name="Sullivan W."/>
            <person name="Andreopoulos W.B."/>
            <person name="Clum A."/>
            <person name="Lindquist E."/>
            <person name="Daum C."/>
            <person name="Ramamoorthy G.K."/>
            <person name="Gryganskyi A."/>
            <person name="Culley D."/>
            <person name="Magnuson J.K."/>
            <person name="James T.Y."/>
            <person name="O'Malley M.A."/>
            <person name="Stajich J.E."/>
            <person name="Spatafora J.W."/>
            <person name="Visel A."/>
            <person name="Grigoriev I.V."/>
        </authorList>
    </citation>
    <scope>NUCLEOTIDE SEQUENCE [LARGE SCALE GENOMIC DNA]</scope>
    <source>
        <strain evidence="5 6">S4</strain>
    </source>
</reference>
<dbReference type="Proteomes" id="UP000193944">
    <property type="component" value="Unassembled WGS sequence"/>
</dbReference>
<dbReference type="EMBL" id="MCFG01000451">
    <property type="protein sequence ID" value="ORX65991.1"/>
    <property type="molecule type" value="Genomic_DNA"/>
</dbReference>